<keyword evidence="4" id="KW-1185">Reference proteome</keyword>
<organism evidence="3 4">
    <name type="scientific">Hymenobacter artigasi</name>
    <dbReference type="NCBI Taxonomy" id="2719616"/>
    <lineage>
        <taxon>Bacteria</taxon>
        <taxon>Pseudomonadati</taxon>
        <taxon>Bacteroidota</taxon>
        <taxon>Cytophagia</taxon>
        <taxon>Cytophagales</taxon>
        <taxon>Hymenobacteraceae</taxon>
        <taxon>Hymenobacter</taxon>
    </lineage>
</organism>
<dbReference type="PIRSF" id="PIRSF038959">
    <property type="entry name" value="SdpI"/>
    <property type="match status" value="1"/>
</dbReference>
<dbReference type="Pfam" id="PF13630">
    <property type="entry name" value="SdpI"/>
    <property type="match status" value="1"/>
</dbReference>
<dbReference type="Proteomes" id="UP000717634">
    <property type="component" value="Unassembled WGS sequence"/>
</dbReference>
<dbReference type="RefSeq" id="WP_168673612.1">
    <property type="nucleotide sequence ID" value="NZ_JAAVTK010000007.1"/>
</dbReference>
<dbReference type="InterPro" id="IPR025962">
    <property type="entry name" value="SdpI/YhfL"/>
</dbReference>
<evidence type="ECO:0000256" key="1">
    <source>
        <dbReference type="SAM" id="Phobius"/>
    </source>
</evidence>
<dbReference type="PANTHER" id="PTHR37810:SF5">
    <property type="entry name" value="IMMUNITY PROTEIN SDPI"/>
    <property type="match status" value="1"/>
</dbReference>
<feature type="transmembrane region" description="Helical" evidence="1">
    <location>
        <begin position="92"/>
        <end position="110"/>
    </location>
</feature>
<reference evidence="3 4" key="1">
    <citation type="submission" date="2020-03" db="EMBL/GenBank/DDBJ databases">
        <title>Genomic Encyclopedia of Type Strains, Phase IV (KMG-V): Genome sequencing to study the core and pangenomes of soil and plant-associated prokaryotes.</title>
        <authorList>
            <person name="Whitman W."/>
        </authorList>
    </citation>
    <scope>NUCLEOTIDE SEQUENCE [LARGE SCALE GENOMIC DNA]</scope>
    <source>
        <strain evidence="3 4">1B</strain>
    </source>
</reference>
<keyword evidence="1" id="KW-1133">Transmembrane helix</keyword>
<dbReference type="InterPro" id="IPR026272">
    <property type="entry name" value="SdpI"/>
</dbReference>
<gene>
    <name evidence="3" type="ORF">HBN54_002594</name>
</gene>
<dbReference type="InterPro" id="IPR012867">
    <property type="entry name" value="DUF1648"/>
</dbReference>
<evidence type="ECO:0000313" key="3">
    <source>
        <dbReference type="EMBL" id="NKI89995.1"/>
    </source>
</evidence>
<feature type="transmembrane region" description="Helical" evidence="1">
    <location>
        <begin position="7"/>
        <end position="27"/>
    </location>
</feature>
<keyword evidence="1" id="KW-0472">Membrane</keyword>
<dbReference type="PANTHER" id="PTHR37810">
    <property type="entry name" value="IMMUNITY PROTEIN SDPI"/>
    <property type="match status" value="1"/>
</dbReference>
<feature type="domain" description="DUF1648" evidence="2">
    <location>
        <begin position="16"/>
        <end position="56"/>
    </location>
</feature>
<proteinExistence type="predicted"/>
<feature type="transmembrane region" description="Helical" evidence="1">
    <location>
        <begin position="53"/>
        <end position="71"/>
    </location>
</feature>
<dbReference type="EMBL" id="JAAVTK010000007">
    <property type="protein sequence ID" value="NKI89995.1"/>
    <property type="molecule type" value="Genomic_DNA"/>
</dbReference>
<feature type="transmembrane region" description="Helical" evidence="1">
    <location>
        <begin position="189"/>
        <end position="210"/>
    </location>
</feature>
<evidence type="ECO:0000259" key="2">
    <source>
        <dbReference type="Pfam" id="PF07853"/>
    </source>
</evidence>
<keyword evidence="1" id="KW-0812">Transmembrane</keyword>
<comment type="caution">
    <text evidence="3">The sequence shown here is derived from an EMBL/GenBank/DDBJ whole genome shotgun (WGS) entry which is preliminary data.</text>
</comment>
<evidence type="ECO:0000313" key="4">
    <source>
        <dbReference type="Proteomes" id="UP000717634"/>
    </source>
</evidence>
<feature type="transmembrane region" description="Helical" evidence="1">
    <location>
        <begin position="163"/>
        <end position="183"/>
    </location>
</feature>
<accession>A0ABX1HJH6</accession>
<feature type="transmembrane region" description="Helical" evidence="1">
    <location>
        <begin position="122"/>
        <end position="143"/>
    </location>
</feature>
<protein>
    <submittedName>
        <fullName evidence="3">Membrane protein</fullName>
    </submittedName>
</protein>
<name>A0ABX1HJH6_9BACT</name>
<dbReference type="Pfam" id="PF07853">
    <property type="entry name" value="DUF1648"/>
    <property type="match status" value="1"/>
</dbReference>
<sequence>MKKNILVWQLLTLVAMLAPSLYLLFVWPQLPAQVPTHFDSAGQPNDYIGRDHMWLLMLGAPLAVAFFFTVLPYLDPKRRLDSSSINFQKLRLAMVAMLGGLLAYGMYIGMHPGTTGRGITVLLGLFLAFMGNYLTTVQPNYFVGIRTPWTLESPTVWARTHRIGGMVFCLVGVLLVGLALVVPARQMNIVLVGLILLTTAFCYGYSYFVFRQEEQRRNVA</sequence>